<reference evidence="1 2" key="1">
    <citation type="submission" date="2024-09" db="EMBL/GenBank/DDBJ databases">
        <title>The Natural Products Discovery Center: Release of the First 8490 Sequenced Strains for Exploring Actinobacteria Biosynthetic Diversity.</title>
        <authorList>
            <person name="Kalkreuter E."/>
            <person name="Kautsar S.A."/>
            <person name="Yang D."/>
            <person name="Bader C.D."/>
            <person name="Teijaro C.N."/>
            <person name="Fluegel L."/>
            <person name="Davis C.M."/>
            <person name="Simpson J.R."/>
            <person name="Lauterbach L."/>
            <person name="Steele A.D."/>
            <person name="Gui C."/>
            <person name="Meng S."/>
            <person name="Li G."/>
            <person name="Viehrig K."/>
            <person name="Ye F."/>
            <person name="Su P."/>
            <person name="Kiefer A.F."/>
            <person name="Nichols A."/>
            <person name="Cepeda A.J."/>
            <person name="Yan W."/>
            <person name="Fan B."/>
            <person name="Jiang Y."/>
            <person name="Adhikari A."/>
            <person name="Zheng C.-J."/>
            <person name="Schuster L."/>
            <person name="Cowan T.M."/>
            <person name="Smanski M.J."/>
            <person name="Chevrette M.G."/>
            <person name="De Carvalho L.P.S."/>
            <person name="Shen B."/>
        </authorList>
    </citation>
    <scope>NUCLEOTIDE SEQUENCE [LARGE SCALE GENOMIC DNA]</scope>
    <source>
        <strain evidence="1 2">NPDC058348</strain>
    </source>
</reference>
<comment type="caution">
    <text evidence="1">The sequence shown here is derived from an EMBL/GenBank/DDBJ whole genome shotgun (WGS) entry which is preliminary data.</text>
</comment>
<evidence type="ECO:0000313" key="1">
    <source>
        <dbReference type="EMBL" id="MFD5098323.1"/>
    </source>
</evidence>
<proteinExistence type="predicted"/>
<dbReference type="EMBL" id="JBHXIJ010000018">
    <property type="protein sequence ID" value="MFD5098323.1"/>
    <property type="molecule type" value="Genomic_DNA"/>
</dbReference>
<dbReference type="Proteomes" id="UP001598448">
    <property type="component" value="Unassembled WGS sequence"/>
</dbReference>
<dbReference type="InterPro" id="IPR045775">
    <property type="entry name" value="DUF6207"/>
</dbReference>
<evidence type="ECO:0000313" key="2">
    <source>
        <dbReference type="Proteomes" id="UP001598448"/>
    </source>
</evidence>
<dbReference type="Pfam" id="PF19711">
    <property type="entry name" value="DUF6207"/>
    <property type="match status" value="1"/>
</dbReference>
<protein>
    <submittedName>
        <fullName evidence="1">DUF6207 family protein</fullName>
    </submittedName>
</protein>
<keyword evidence="2" id="KW-1185">Reference proteome</keyword>
<gene>
    <name evidence="1" type="ORF">ACFWJN_04990</name>
</gene>
<name>A0ABW6FIG6_9ACTN</name>
<sequence>MEIDEQHIAEPGLVVLDIIAADEDTVAVVLEGLQQQWATSGITPVWHVPGERGVRARVYADIRRPSTPE</sequence>
<organism evidence="1 2">
    <name type="scientific">Streptomyces albidochromogenes</name>
    <dbReference type="NCBI Taxonomy" id="329524"/>
    <lineage>
        <taxon>Bacteria</taxon>
        <taxon>Bacillati</taxon>
        <taxon>Actinomycetota</taxon>
        <taxon>Actinomycetes</taxon>
        <taxon>Kitasatosporales</taxon>
        <taxon>Streptomycetaceae</taxon>
        <taxon>Streptomyces</taxon>
    </lineage>
</organism>
<accession>A0ABW6FIG6</accession>
<dbReference type="RefSeq" id="WP_386709066.1">
    <property type="nucleotide sequence ID" value="NZ_JBHXIJ010000018.1"/>
</dbReference>